<evidence type="ECO:0000313" key="1">
    <source>
        <dbReference type="EMBL" id="EET46051.1"/>
    </source>
</evidence>
<dbReference type="EMBL" id="ACKO02000001">
    <property type="protein sequence ID" value="EET46051.1"/>
    <property type="molecule type" value="Genomic_DNA"/>
</dbReference>
<protein>
    <submittedName>
        <fullName evidence="1">Uncharacterized protein</fullName>
    </submittedName>
</protein>
<dbReference type="Proteomes" id="UP000005365">
    <property type="component" value="Unassembled WGS sequence"/>
</dbReference>
<evidence type="ECO:0000313" key="2">
    <source>
        <dbReference type="Proteomes" id="UP000005365"/>
    </source>
</evidence>
<reference evidence="1" key="1">
    <citation type="submission" date="2009-07" db="EMBL/GenBank/DDBJ databases">
        <authorList>
            <person name="Weinstock G."/>
            <person name="Sodergren E."/>
            <person name="Clifton S."/>
            <person name="Fulton L."/>
            <person name="Fulton B."/>
            <person name="Courtney L."/>
            <person name="Fronick C."/>
            <person name="Harrison M."/>
            <person name="Strong C."/>
            <person name="Farmer C."/>
            <person name="Delahaunty K."/>
            <person name="Markovic C."/>
            <person name="Hall O."/>
            <person name="Minx P."/>
            <person name="Tomlinson C."/>
            <person name="Mitreva M."/>
            <person name="Nelson J."/>
            <person name="Hou S."/>
            <person name="Wollam A."/>
            <person name="Pepin K.H."/>
            <person name="Johnson M."/>
            <person name="Bhonagiri V."/>
            <person name="Nash W.E."/>
            <person name="Warren W."/>
            <person name="Chinwalla A."/>
            <person name="Mardis E.R."/>
            <person name="Wilson R.K."/>
        </authorList>
    </citation>
    <scope>NUCLEOTIDE SEQUENCE [LARGE SCALE GENOMIC DNA]</scope>
    <source>
        <strain evidence="1">ATCC 29256</strain>
    </source>
</reference>
<accession>C6M0X8</accession>
<dbReference type="AlphaFoldDB" id="C6M0X8"/>
<comment type="caution">
    <text evidence="1">The sequence shown here is derived from an EMBL/GenBank/DDBJ whole genome shotgun (WGS) entry which is preliminary data.</text>
</comment>
<gene>
    <name evidence="1" type="ORF">NEISICOT_00154</name>
</gene>
<name>C6M0X8_NEISI</name>
<organism evidence="1 2">
    <name type="scientific">Neisseria sicca ATCC 29256</name>
    <dbReference type="NCBI Taxonomy" id="547045"/>
    <lineage>
        <taxon>Bacteria</taxon>
        <taxon>Pseudomonadati</taxon>
        <taxon>Pseudomonadota</taxon>
        <taxon>Betaproteobacteria</taxon>
        <taxon>Neisseriales</taxon>
        <taxon>Neisseriaceae</taxon>
        <taxon>Neisseria</taxon>
    </lineage>
</organism>
<sequence length="78" mass="9012">MFSSISIFLPFLSRLDISISNRLAALSPRSVKKVQNQAISGRMGDFSLRLPPLQNQHYINLRRRCVSGFLNFCFYFLI</sequence>
<keyword evidence="2" id="KW-1185">Reference proteome</keyword>
<proteinExistence type="predicted"/>